<reference evidence="9 10" key="1">
    <citation type="submission" date="2019-12" db="EMBL/GenBank/DDBJ databases">
        <authorList>
            <person name="Li M."/>
        </authorList>
    </citation>
    <scope>NUCLEOTIDE SEQUENCE [LARGE SCALE GENOMIC DNA]</scope>
    <source>
        <strain evidence="9 10">GBMRC 2046</strain>
    </source>
</reference>
<dbReference type="AlphaFoldDB" id="A0A7X3LR25"/>
<evidence type="ECO:0000256" key="1">
    <source>
        <dbReference type="ARBA" id="ARBA00004651"/>
    </source>
</evidence>
<feature type="transmembrane region" description="Helical" evidence="8">
    <location>
        <begin position="76"/>
        <end position="98"/>
    </location>
</feature>
<dbReference type="GO" id="GO:1903785">
    <property type="term" value="P:L-valine transmembrane transport"/>
    <property type="evidence" value="ECO:0007669"/>
    <property type="project" value="TreeGrafter"/>
</dbReference>
<dbReference type="InterPro" id="IPR011606">
    <property type="entry name" value="Brnchd-chn_aa_trnsp_permease"/>
</dbReference>
<organism evidence="9 10">
    <name type="scientific">Stappia sediminis</name>
    <dbReference type="NCBI Taxonomy" id="2692190"/>
    <lineage>
        <taxon>Bacteria</taxon>
        <taxon>Pseudomonadati</taxon>
        <taxon>Pseudomonadota</taxon>
        <taxon>Alphaproteobacteria</taxon>
        <taxon>Hyphomicrobiales</taxon>
        <taxon>Stappiaceae</taxon>
        <taxon>Stappia</taxon>
    </lineage>
</organism>
<comment type="subcellular location">
    <subcellularLocation>
        <location evidence="1">Cell membrane</location>
        <topology evidence="1">Multi-pass membrane protein</topology>
    </subcellularLocation>
</comment>
<evidence type="ECO:0000313" key="10">
    <source>
        <dbReference type="Proteomes" id="UP000433101"/>
    </source>
</evidence>
<dbReference type="PANTHER" id="PTHR34979:SF1">
    <property type="entry name" value="INNER MEMBRANE PROTEIN YGAZ"/>
    <property type="match status" value="1"/>
</dbReference>
<feature type="transmembrane region" description="Helical" evidence="8">
    <location>
        <begin position="169"/>
        <end position="187"/>
    </location>
</feature>
<keyword evidence="5 8" id="KW-0812">Transmembrane</keyword>
<proteinExistence type="inferred from homology"/>
<sequence>MSDETHQTSTPFGQATAGAVTILPIVVAVLPIGLLFGAVAAQKGLSPLEVALMSATVFAGGSQFVAIDIWQDPVSIGVMTFSALLVNIRHILMGASFAPKLKRFSRGQKYVAAFFLVDEIWAVAERRAMDRTITPAWYAGLALPLYAAWLASTTTGSIVGAALGDPSRYGLDFVFPAVFIFLVAGFWKGPKTGAVLAASTIAAVVTHTFVEGAWYIAAGALAGVATAAFATDVETLAPPAPEAAFDSGDTR</sequence>
<name>A0A7X3LR25_9HYPH</name>
<dbReference type="EMBL" id="WUMV01000001">
    <property type="protein sequence ID" value="MXN63536.1"/>
    <property type="molecule type" value="Genomic_DNA"/>
</dbReference>
<feature type="transmembrane region" description="Helical" evidence="8">
    <location>
        <begin position="12"/>
        <end position="38"/>
    </location>
</feature>
<keyword evidence="7 8" id="KW-0472">Membrane</keyword>
<evidence type="ECO:0000256" key="8">
    <source>
        <dbReference type="SAM" id="Phobius"/>
    </source>
</evidence>
<feature type="transmembrane region" description="Helical" evidence="8">
    <location>
        <begin position="136"/>
        <end position="163"/>
    </location>
</feature>
<dbReference type="PANTHER" id="PTHR34979">
    <property type="entry name" value="INNER MEMBRANE PROTEIN YGAZ"/>
    <property type="match status" value="1"/>
</dbReference>
<evidence type="ECO:0000256" key="4">
    <source>
        <dbReference type="ARBA" id="ARBA00022475"/>
    </source>
</evidence>
<feature type="transmembrane region" description="Helical" evidence="8">
    <location>
        <begin position="194"/>
        <end position="217"/>
    </location>
</feature>
<comment type="similarity">
    <text evidence="2">Belongs to the AzlC family.</text>
</comment>
<evidence type="ECO:0000256" key="2">
    <source>
        <dbReference type="ARBA" id="ARBA00010735"/>
    </source>
</evidence>
<gene>
    <name evidence="9" type="ORF">GR183_01350</name>
</gene>
<feature type="transmembrane region" description="Helical" evidence="8">
    <location>
        <begin position="50"/>
        <end position="70"/>
    </location>
</feature>
<evidence type="ECO:0000313" key="9">
    <source>
        <dbReference type="EMBL" id="MXN63536.1"/>
    </source>
</evidence>
<dbReference type="Pfam" id="PF03591">
    <property type="entry name" value="AzlC"/>
    <property type="match status" value="1"/>
</dbReference>
<accession>A0A7X3LR25</accession>
<comment type="caution">
    <text evidence="9">The sequence shown here is derived from an EMBL/GenBank/DDBJ whole genome shotgun (WGS) entry which is preliminary data.</text>
</comment>
<evidence type="ECO:0000256" key="5">
    <source>
        <dbReference type="ARBA" id="ARBA00022692"/>
    </source>
</evidence>
<keyword evidence="4" id="KW-1003">Cell membrane</keyword>
<evidence type="ECO:0000256" key="6">
    <source>
        <dbReference type="ARBA" id="ARBA00022989"/>
    </source>
</evidence>
<dbReference type="RefSeq" id="WP_160773785.1">
    <property type="nucleotide sequence ID" value="NZ_WUMV01000001.1"/>
</dbReference>
<evidence type="ECO:0000256" key="7">
    <source>
        <dbReference type="ARBA" id="ARBA00023136"/>
    </source>
</evidence>
<keyword evidence="6 8" id="KW-1133">Transmembrane helix</keyword>
<protein>
    <submittedName>
        <fullName evidence="9">Branched-chain amino acid ABC transporter permease</fullName>
    </submittedName>
</protein>
<keyword evidence="10" id="KW-1185">Reference proteome</keyword>
<dbReference type="GO" id="GO:0005886">
    <property type="term" value="C:plasma membrane"/>
    <property type="evidence" value="ECO:0007669"/>
    <property type="project" value="UniProtKB-SubCell"/>
</dbReference>
<evidence type="ECO:0000256" key="3">
    <source>
        <dbReference type="ARBA" id="ARBA00022448"/>
    </source>
</evidence>
<dbReference type="Proteomes" id="UP000433101">
    <property type="component" value="Unassembled WGS sequence"/>
</dbReference>
<keyword evidence="3" id="KW-0813">Transport</keyword>